<dbReference type="PANTHER" id="PTHR38008">
    <property type="entry name" value="HEMOLYSIN-RELATED"/>
    <property type="match status" value="1"/>
</dbReference>
<evidence type="ECO:0000313" key="2">
    <source>
        <dbReference type="EMBL" id="AQS40542.1"/>
    </source>
</evidence>
<dbReference type="Pfam" id="PF03891">
    <property type="entry name" value="DUF333"/>
    <property type="match status" value="3"/>
</dbReference>
<evidence type="ECO:0000313" key="3">
    <source>
        <dbReference type="Proteomes" id="UP000189545"/>
    </source>
</evidence>
<dbReference type="PROSITE" id="PS51257">
    <property type="entry name" value="PROKAR_LIPOPROTEIN"/>
    <property type="match status" value="1"/>
</dbReference>
<gene>
    <name evidence="2" type="ORF">Sps_05478</name>
</gene>
<reference evidence="2 3" key="1">
    <citation type="submission" date="2016-03" db="EMBL/GenBank/DDBJ databases">
        <title>Complete genome sequence of Shewanella psychrophila WP2, a deep sea bacterium isolated from west Pacific sediment.</title>
        <authorList>
            <person name="Xu G."/>
            <person name="Jian H."/>
        </authorList>
    </citation>
    <scope>NUCLEOTIDE SEQUENCE [LARGE SCALE GENOMIC DNA]</scope>
    <source>
        <strain evidence="2 3">WP2</strain>
    </source>
</reference>
<feature type="chain" id="PRO_5012797432" evidence="1">
    <location>
        <begin position="21"/>
        <end position="207"/>
    </location>
</feature>
<dbReference type="InterPro" id="IPR005590">
    <property type="entry name" value="DUF333"/>
</dbReference>
<organism evidence="2 3">
    <name type="scientific">Shewanella psychrophila</name>
    <dbReference type="NCBI Taxonomy" id="225848"/>
    <lineage>
        <taxon>Bacteria</taxon>
        <taxon>Pseudomonadati</taxon>
        <taxon>Pseudomonadota</taxon>
        <taxon>Gammaproteobacteria</taxon>
        <taxon>Alteromonadales</taxon>
        <taxon>Shewanellaceae</taxon>
        <taxon>Shewanella</taxon>
    </lineage>
</organism>
<dbReference type="EMBL" id="CP014782">
    <property type="protein sequence ID" value="AQS40542.1"/>
    <property type="molecule type" value="Genomic_DNA"/>
</dbReference>
<evidence type="ECO:0000256" key="1">
    <source>
        <dbReference type="SAM" id="SignalP"/>
    </source>
</evidence>
<dbReference type="STRING" id="225848.Sps_05478"/>
<sequence>MKPASIALLIASALMLSACNQDKPATPEESQAFTDKVVEASVDTVVTLANPASEYCISIGGELEIKTEADGQVGICHLPSGEKIEEWSLYRKANKQEVTKAVDMVNPAAAYCESVDGKLDLPTGVCTLPSGEALDQWELFKRDHKQTKPQIGMANPASVYCESVDGKLDLPTGVCTLPSGEALDQWELLKRDHKRVESSSDVTKPTS</sequence>
<feature type="signal peptide" evidence="1">
    <location>
        <begin position="1"/>
        <end position="20"/>
    </location>
</feature>
<keyword evidence="1" id="KW-0732">Signal</keyword>
<dbReference type="Proteomes" id="UP000189545">
    <property type="component" value="Chromosome"/>
</dbReference>
<keyword evidence="3" id="KW-1185">Reference proteome</keyword>
<dbReference type="KEGG" id="spsw:Sps_05478"/>
<dbReference type="PANTHER" id="PTHR38008:SF2">
    <property type="entry name" value="HEMOLYSIN"/>
    <property type="match status" value="1"/>
</dbReference>
<accession>A0A1S6HYL0</accession>
<protein>
    <submittedName>
        <fullName evidence="2">Putative hemolysin</fullName>
    </submittedName>
</protein>
<name>A0A1S6HYL0_9GAMM</name>
<dbReference type="AlphaFoldDB" id="A0A1S6HYL0"/>
<proteinExistence type="predicted"/>